<accession>A0A1H5QMM4</accession>
<dbReference type="STRING" id="218821.SAMN05421837_103740"/>
<organism evidence="1 2">
    <name type="scientific">Amycolatopsis pretoriensis</name>
    <dbReference type="NCBI Taxonomy" id="218821"/>
    <lineage>
        <taxon>Bacteria</taxon>
        <taxon>Bacillati</taxon>
        <taxon>Actinomycetota</taxon>
        <taxon>Actinomycetes</taxon>
        <taxon>Pseudonocardiales</taxon>
        <taxon>Pseudonocardiaceae</taxon>
        <taxon>Amycolatopsis</taxon>
    </lineage>
</organism>
<dbReference type="RefSeq" id="WP_279627540.1">
    <property type="nucleotide sequence ID" value="NZ_FNUJ01000003.1"/>
</dbReference>
<protein>
    <submittedName>
        <fullName evidence="1">Uncharacterized protein</fullName>
    </submittedName>
</protein>
<keyword evidence="2" id="KW-1185">Reference proteome</keyword>
<name>A0A1H5QMM4_9PSEU</name>
<dbReference type="EMBL" id="FNUJ01000003">
    <property type="protein sequence ID" value="SEF27326.1"/>
    <property type="molecule type" value="Genomic_DNA"/>
</dbReference>
<dbReference type="AlphaFoldDB" id="A0A1H5QMM4"/>
<evidence type="ECO:0000313" key="1">
    <source>
        <dbReference type="EMBL" id="SEF27326.1"/>
    </source>
</evidence>
<sequence>MSADSQMVGRFVTVTMGLIIGLTPCLLVNGAKPLSARSVLYC</sequence>
<proteinExistence type="predicted"/>
<reference evidence="2" key="1">
    <citation type="submission" date="2016-10" db="EMBL/GenBank/DDBJ databases">
        <authorList>
            <person name="Varghese N."/>
            <person name="Submissions S."/>
        </authorList>
    </citation>
    <scope>NUCLEOTIDE SEQUENCE [LARGE SCALE GENOMIC DNA]</scope>
    <source>
        <strain evidence="2">DSM 44654</strain>
    </source>
</reference>
<evidence type="ECO:0000313" key="2">
    <source>
        <dbReference type="Proteomes" id="UP000198878"/>
    </source>
</evidence>
<dbReference type="Proteomes" id="UP000198878">
    <property type="component" value="Unassembled WGS sequence"/>
</dbReference>
<gene>
    <name evidence="1" type="ORF">SAMN05421837_103740</name>
</gene>